<evidence type="ECO:0000256" key="5">
    <source>
        <dbReference type="ARBA" id="ARBA00022989"/>
    </source>
</evidence>
<feature type="domain" description="ABC transmembrane type-1" evidence="8">
    <location>
        <begin position="111"/>
        <end position="320"/>
    </location>
</feature>
<dbReference type="CDD" id="cd06261">
    <property type="entry name" value="TM_PBP2"/>
    <property type="match status" value="1"/>
</dbReference>
<dbReference type="InterPro" id="IPR045621">
    <property type="entry name" value="BPD_transp_1_N"/>
</dbReference>
<sequence>MSTAAVSSAAPRKGADVTMTVLRRIGVFALTVWVASLVVFTLLNVLPGDMARAQLGMNATDADVASFRAEHGLDRPLPVQYFDWITGFLTGDMGISYSSRAPVAPQVFDALQVSLILVGAGILIAVLIALPLGTLAAVRQNKPDGVLLSAVSQAGIAIPNFLAGLLLISIFAVGLGWMPSGGWTAPAEGFGDFLRQLALPALALGLVRGAILSRYTRAAVLDVMRDDFMRTARAKGLMPGAALRRHGLRNALVPVVTVTSVEFSALVIGAVVIETVFVIPGLGSLLMRAVDNRDLIQVQGIVMCVVVLVLLVNLLVDITRTLIDPRLRSAR</sequence>
<evidence type="ECO:0000256" key="4">
    <source>
        <dbReference type="ARBA" id="ARBA00022692"/>
    </source>
</evidence>
<keyword evidence="4 7" id="KW-0812">Transmembrane</keyword>
<reference evidence="9" key="1">
    <citation type="journal article" date="2014" name="Int. J. Syst. Evol. Microbiol.">
        <title>Complete genome sequence of Corynebacterium casei LMG S-19264T (=DSM 44701T), isolated from a smear-ripened cheese.</title>
        <authorList>
            <consortium name="US DOE Joint Genome Institute (JGI-PGF)"/>
            <person name="Walter F."/>
            <person name="Albersmeier A."/>
            <person name="Kalinowski J."/>
            <person name="Ruckert C."/>
        </authorList>
    </citation>
    <scope>NUCLEOTIDE SEQUENCE</scope>
    <source>
        <strain evidence="9">CGMCC 1.15388</strain>
    </source>
</reference>
<organism evidence="9 10">
    <name type="scientific">Nesterenkonia cremea</name>
    <dbReference type="NCBI Taxonomy" id="1882340"/>
    <lineage>
        <taxon>Bacteria</taxon>
        <taxon>Bacillati</taxon>
        <taxon>Actinomycetota</taxon>
        <taxon>Actinomycetes</taxon>
        <taxon>Micrococcales</taxon>
        <taxon>Micrococcaceae</taxon>
        <taxon>Nesterenkonia</taxon>
    </lineage>
</organism>
<dbReference type="SUPFAM" id="SSF161098">
    <property type="entry name" value="MetI-like"/>
    <property type="match status" value="1"/>
</dbReference>
<keyword evidence="5 7" id="KW-1133">Transmembrane helix</keyword>
<feature type="transmembrane region" description="Helical" evidence="7">
    <location>
        <begin position="197"/>
        <end position="215"/>
    </location>
</feature>
<dbReference type="Gene3D" id="1.10.3720.10">
    <property type="entry name" value="MetI-like"/>
    <property type="match status" value="1"/>
</dbReference>
<dbReference type="GO" id="GO:0005886">
    <property type="term" value="C:plasma membrane"/>
    <property type="evidence" value="ECO:0007669"/>
    <property type="project" value="UniProtKB-SubCell"/>
</dbReference>
<protein>
    <submittedName>
        <fullName evidence="9">Peptide ABC transporter</fullName>
    </submittedName>
</protein>
<evidence type="ECO:0000256" key="3">
    <source>
        <dbReference type="ARBA" id="ARBA00022475"/>
    </source>
</evidence>
<comment type="similarity">
    <text evidence="7">Belongs to the binding-protein-dependent transport system permease family.</text>
</comment>
<comment type="subcellular location">
    <subcellularLocation>
        <location evidence="1 7">Cell membrane</location>
        <topology evidence="1 7">Multi-pass membrane protein</topology>
    </subcellularLocation>
</comment>
<keyword evidence="3" id="KW-1003">Cell membrane</keyword>
<evidence type="ECO:0000313" key="10">
    <source>
        <dbReference type="Proteomes" id="UP000633136"/>
    </source>
</evidence>
<dbReference type="GO" id="GO:0071916">
    <property type="term" value="F:dipeptide transmembrane transporter activity"/>
    <property type="evidence" value="ECO:0007669"/>
    <property type="project" value="TreeGrafter"/>
</dbReference>
<feature type="transmembrane region" description="Helical" evidence="7">
    <location>
        <begin position="295"/>
        <end position="316"/>
    </location>
</feature>
<evidence type="ECO:0000313" key="9">
    <source>
        <dbReference type="EMBL" id="GGE66504.1"/>
    </source>
</evidence>
<dbReference type="InterPro" id="IPR000515">
    <property type="entry name" value="MetI-like"/>
</dbReference>
<evidence type="ECO:0000259" key="8">
    <source>
        <dbReference type="PROSITE" id="PS50928"/>
    </source>
</evidence>
<accession>A0A917AS91</accession>
<evidence type="ECO:0000256" key="2">
    <source>
        <dbReference type="ARBA" id="ARBA00022448"/>
    </source>
</evidence>
<evidence type="ECO:0000256" key="6">
    <source>
        <dbReference type="ARBA" id="ARBA00023136"/>
    </source>
</evidence>
<keyword evidence="2 7" id="KW-0813">Transport</keyword>
<feature type="transmembrane region" description="Helical" evidence="7">
    <location>
        <begin position="150"/>
        <end position="177"/>
    </location>
</feature>
<dbReference type="Pfam" id="PF00528">
    <property type="entry name" value="BPD_transp_1"/>
    <property type="match status" value="1"/>
</dbReference>
<dbReference type="AlphaFoldDB" id="A0A917AS91"/>
<dbReference type="InterPro" id="IPR035906">
    <property type="entry name" value="MetI-like_sf"/>
</dbReference>
<dbReference type="EMBL" id="BMIS01000004">
    <property type="protein sequence ID" value="GGE66504.1"/>
    <property type="molecule type" value="Genomic_DNA"/>
</dbReference>
<feature type="transmembrane region" description="Helical" evidence="7">
    <location>
        <begin position="115"/>
        <end position="138"/>
    </location>
</feature>
<feature type="transmembrane region" description="Helical" evidence="7">
    <location>
        <begin position="21"/>
        <end position="43"/>
    </location>
</feature>
<dbReference type="PANTHER" id="PTHR43163:SF6">
    <property type="entry name" value="DIPEPTIDE TRANSPORT SYSTEM PERMEASE PROTEIN DPPB-RELATED"/>
    <property type="match status" value="1"/>
</dbReference>
<keyword evidence="6 7" id="KW-0472">Membrane</keyword>
<name>A0A917AS91_9MICC</name>
<reference evidence="9" key="2">
    <citation type="submission" date="2020-09" db="EMBL/GenBank/DDBJ databases">
        <authorList>
            <person name="Sun Q."/>
            <person name="Zhou Y."/>
        </authorList>
    </citation>
    <scope>NUCLEOTIDE SEQUENCE</scope>
    <source>
        <strain evidence="9">CGMCC 1.15388</strain>
    </source>
</reference>
<dbReference type="PANTHER" id="PTHR43163">
    <property type="entry name" value="DIPEPTIDE TRANSPORT SYSTEM PERMEASE PROTEIN DPPB-RELATED"/>
    <property type="match status" value="1"/>
</dbReference>
<feature type="transmembrane region" description="Helical" evidence="7">
    <location>
        <begin position="252"/>
        <end position="283"/>
    </location>
</feature>
<evidence type="ECO:0000256" key="1">
    <source>
        <dbReference type="ARBA" id="ARBA00004651"/>
    </source>
</evidence>
<dbReference type="PROSITE" id="PS50928">
    <property type="entry name" value="ABC_TM1"/>
    <property type="match status" value="1"/>
</dbReference>
<evidence type="ECO:0000256" key="7">
    <source>
        <dbReference type="RuleBase" id="RU363032"/>
    </source>
</evidence>
<keyword evidence="10" id="KW-1185">Reference proteome</keyword>
<comment type="caution">
    <text evidence="9">The sequence shown here is derived from an EMBL/GenBank/DDBJ whole genome shotgun (WGS) entry which is preliminary data.</text>
</comment>
<dbReference type="Pfam" id="PF19300">
    <property type="entry name" value="BPD_transp_1_N"/>
    <property type="match status" value="1"/>
</dbReference>
<proteinExistence type="inferred from homology"/>
<dbReference type="Proteomes" id="UP000633136">
    <property type="component" value="Unassembled WGS sequence"/>
</dbReference>
<gene>
    <name evidence="9" type="ORF">GCM10011401_12250</name>
</gene>